<dbReference type="Proteomes" id="UP001470230">
    <property type="component" value="Unassembled WGS sequence"/>
</dbReference>
<dbReference type="SUPFAM" id="SSF56112">
    <property type="entry name" value="Protein kinase-like (PK-like)"/>
    <property type="match status" value="1"/>
</dbReference>
<keyword evidence="2 5" id="KW-0547">Nucleotide-binding</keyword>
<keyword evidence="3" id="KW-0418">Kinase</keyword>
<evidence type="ECO:0000256" key="5">
    <source>
        <dbReference type="PROSITE-ProRule" id="PRU10141"/>
    </source>
</evidence>
<dbReference type="PANTHER" id="PTHR24348">
    <property type="entry name" value="SERINE/THREONINE-PROTEIN KINASE UNC-51-RELATED"/>
    <property type="match status" value="1"/>
</dbReference>
<dbReference type="Gene3D" id="1.10.510.10">
    <property type="entry name" value="Transferase(Phosphotransferase) domain 1"/>
    <property type="match status" value="1"/>
</dbReference>
<dbReference type="PROSITE" id="PS00107">
    <property type="entry name" value="PROTEIN_KINASE_ATP"/>
    <property type="match status" value="1"/>
</dbReference>
<dbReference type="EMBL" id="JAPFFF010000009">
    <property type="protein sequence ID" value="KAK8882257.1"/>
    <property type="molecule type" value="Genomic_DNA"/>
</dbReference>
<organism evidence="8 9">
    <name type="scientific">Tritrichomonas musculus</name>
    <dbReference type="NCBI Taxonomy" id="1915356"/>
    <lineage>
        <taxon>Eukaryota</taxon>
        <taxon>Metamonada</taxon>
        <taxon>Parabasalia</taxon>
        <taxon>Tritrichomonadida</taxon>
        <taxon>Tritrichomonadidae</taxon>
        <taxon>Tritrichomonas</taxon>
    </lineage>
</organism>
<keyword evidence="4 5" id="KW-0067">ATP-binding</keyword>
<keyword evidence="1" id="KW-0808">Transferase</keyword>
<dbReference type="PROSITE" id="PS00108">
    <property type="entry name" value="PROTEIN_KINASE_ST"/>
    <property type="match status" value="1"/>
</dbReference>
<evidence type="ECO:0000256" key="3">
    <source>
        <dbReference type="ARBA" id="ARBA00022777"/>
    </source>
</evidence>
<dbReference type="InterPro" id="IPR000719">
    <property type="entry name" value="Prot_kinase_dom"/>
</dbReference>
<dbReference type="InterPro" id="IPR045269">
    <property type="entry name" value="Atg1-like"/>
</dbReference>
<name>A0ABR2JVI7_9EUKA</name>
<reference evidence="8 9" key="1">
    <citation type="submission" date="2024-04" db="EMBL/GenBank/DDBJ databases">
        <title>Tritrichomonas musculus Genome.</title>
        <authorList>
            <person name="Alves-Ferreira E."/>
            <person name="Grigg M."/>
            <person name="Lorenzi H."/>
            <person name="Galac M."/>
        </authorList>
    </citation>
    <scope>NUCLEOTIDE SEQUENCE [LARGE SCALE GENOMIC DNA]</scope>
    <source>
        <strain evidence="8 9">EAF2021</strain>
    </source>
</reference>
<comment type="similarity">
    <text evidence="6">Belongs to the protein kinase superfamily.</text>
</comment>
<dbReference type="SMART" id="SM00220">
    <property type="entry name" value="S_TKc"/>
    <property type="match status" value="1"/>
</dbReference>
<evidence type="ECO:0000256" key="2">
    <source>
        <dbReference type="ARBA" id="ARBA00022741"/>
    </source>
</evidence>
<dbReference type="CDD" id="cd14003">
    <property type="entry name" value="STKc_AMPK-like"/>
    <property type="match status" value="1"/>
</dbReference>
<evidence type="ECO:0000256" key="1">
    <source>
        <dbReference type="ARBA" id="ARBA00022679"/>
    </source>
</evidence>
<dbReference type="InterPro" id="IPR011009">
    <property type="entry name" value="Kinase-like_dom_sf"/>
</dbReference>
<dbReference type="Pfam" id="PF00069">
    <property type="entry name" value="Pkinase"/>
    <property type="match status" value="1"/>
</dbReference>
<dbReference type="PROSITE" id="PS50011">
    <property type="entry name" value="PROTEIN_KINASE_DOM"/>
    <property type="match status" value="1"/>
</dbReference>
<evidence type="ECO:0000256" key="4">
    <source>
        <dbReference type="ARBA" id="ARBA00022840"/>
    </source>
</evidence>
<evidence type="ECO:0000256" key="6">
    <source>
        <dbReference type="RuleBase" id="RU000304"/>
    </source>
</evidence>
<protein>
    <recommendedName>
        <fullName evidence="7">Protein kinase domain-containing protein</fullName>
    </recommendedName>
</protein>
<accession>A0ABR2JVI7</accession>
<evidence type="ECO:0000313" key="9">
    <source>
        <dbReference type="Proteomes" id="UP001470230"/>
    </source>
</evidence>
<proteinExistence type="inferred from homology"/>
<dbReference type="InterPro" id="IPR008271">
    <property type="entry name" value="Ser/Thr_kinase_AS"/>
</dbReference>
<evidence type="ECO:0000259" key="7">
    <source>
        <dbReference type="PROSITE" id="PS50011"/>
    </source>
</evidence>
<dbReference type="InterPro" id="IPR017441">
    <property type="entry name" value="Protein_kinase_ATP_BS"/>
</dbReference>
<dbReference type="PANTHER" id="PTHR24348:SF22">
    <property type="entry name" value="NON-SPECIFIC SERINE_THREONINE PROTEIN KINASE"/>
    <property type="match status" value="1"/>
</dbReference>
<evidence type="ECO:0000313" key="8">
    <source>
        <dbReference type="EMBL" id="KAK8882257.1"/>
    </source>
</evidence>
<keyword evidence="9" id="KW-1185">Reference proteome</keyword>
<comment type="caution">
    <text evidence="8">The sequence shown here is derived from an EMBL/GenBank/DDBJ whole genome shotgun (WGS) entry which is preliminary data.</text>
</comment>
<keyword evidence="6" id="KW-0723">Serine/threonine-protein kinase</keyword>
<sequence>MKKSIEPEHPRSIHQYTIGSELGHGSFAYVYKCFNTKNRRTYAMKILPKKNLVSDKDTQRFQREINATTFLRHENIVALHDFFWDDKNFYLVQDICAGGDLFSYISKFDHLDEPVAAFLFKQICEAIQYVHSFNVAHRDLKPENILIEKFPLIKIADFGLCGYIEEDYKMTTFCGSTSYCSPECLSRIEYDGKMSDLWSLGVILLVMVTGDSPWDKNTAKMISQIKCAGYNMPPPSKISEDCRNLISQLIRVNPQERLPIDKILKHPWIELSEQSNLKLPLKRNFSDESYNSQRLPPLKGVSLSEIANMSKLYSTATEERFGIFSPFETYNIADNNFIHSQKSENDETEGLELSYQKKKVKVQALPNFTIRSQSFENLIKSQSVKKTSIMPNAPINKKSLQRKKHVNMRLSLPPI</sequence>
<feature type="binding site" evidence="5">
    <location>
        <position position="50"/>
    </location>
    <ligand>
        <name>ATP</name>
        <dbReference type="ChEBI" id="CHEBI:30616"/>
    </ligand>
</feature>
<gene>
    <name evidence="8" type="ORF">M9Y10_044899</name>
</gene>
<feature type="domain" description="Protein kinase" evidence="7">
    <location>
        <begin position="16"/>
        <end position="269"/>
    </location>
</feature>